<evidence type="ECO:0000259" key="2">
    <source>
        <dbReference type="PROSITE" id="PS51913"/>
    </source>
</evidence>
<reference evidence="3 4" key="1">
    <citation type="submission" date="2021-12" db="EMBL/GenBank/DDBJ databases">
        <title>Genome sequencing of bacteria with rrn-lacking chromosome and rrn-plasmid.</title>
        <authorList>
            <person name="Anda M."/>
            <person name="Iwasaki W."/>
        </authorList>
    </citation>
    <scope>NUCLEOTIDE SEQUENCE [LARGE SCALE GENOMIC DNA]</scope>
    <source>
        <strain evidence="3 4">NBRC 101262</strain>
        <plasmid evidence="3 4">pPP10</plasmid>
    </source>
</reference>
<geneLocation type="plasmid" evidence="3 4">
    <name>pPP10</name>
</geneLocation>
<evidence type="ECO:0000313" key="4">
    <source>
        <dbReference type="Proteomes" id="UP001354989"/>
    </source>
</evidence>
<sequence>MTFWDLINATFDRVKEPLSPKEIWTKAANYGITNDFETSGKTPWATIGAYLYTEINNNGDDSKYIQISERPARFIPRQLSTELDIDKVSSLKQKEDESVEQLKARKKKFSERDLHPLMVAFAKTDTHFKAYLKTIFHESSKRTKKGLNEWLHPDLVGVYFPFRDYSSETVEIQRELSISSVKLFSFELKTNLTFGNLREYYFQAVSNSSWANEGYLVTLNLQDDSTLLDEIRRLNNAFGIGLIKLNAENVYESQILFPSKEKPEIDWDTVNRLAKENGDFSVFLKDMSEDIKLGKVKSTYDKVLSPENLEKFIRDKEIQNN</sequence>
<keyword evidence="3" id="KW-0614">Plasmid</keyword>
<dbReference type="Pfam" id="PF05066">
    <property type="entry name" value="HARE-HTH"/>
    <property type="match status" value="1"/>
</dbReference>
<accession>A0ABM7VN65</accession>
<feature type="domain" description="HTH HARE-type" evidence="2">
    <location>
        <begin position="1"/>
        <end position="79"/>
    </location>
</feature>
<keyword evidence="4" id="KW-1185">Reference proteome</keyword>
<keyword evidence="1" id="KW-0804">Transcription</keyword>
<evidence type="ECO:0000313" key="3">
    <source>
        <dbReference type="EMBL" id="BDD02455.1"/>
    </source>
</evidence>
<name>A0ABM7VN65_9BACT</name>
<dbReference type="PROSITE" id="PS51913">
    <property type="entry name" value="HTH_HARE"/>
    <property type="match status" value="1"/>
</dbReference>
<proteinExistence type="predicted"/>
<organism evidence="3 4">
    <name type="scientific">Persicobacter psychrovividus</name>
    <dbReference type="NCBI Taxonomy" id="387638"/>
    <lineage>
        <taxon>Bacteria</taxon>
        <taxon>Pseudomonadati</taxon>
        <taxon>Bacteroidota</taxon>
        <taxon>Cytophagia</taxon>
        <taxon>Cytophagales</taxon>
        <taxon>Persicobacteraceae</taxon>
        <taxon>Persicobacter</taxon>
    </lineage>
</organism>
<dbReference type="InterPro" id="IPR007759">
    <property type="entry name" value="Asxl_HARE-HTH"/>
</dbReference>
<dbReference type="Proteomes" id="UP001354989">
    <property type="component" value="Plasmid pPP10"/>
</dbReference>
<evidence type="ECO:0000256" key="1">
    <source>
        <dbReference type="ARBA" id="ARBA00023163"/>
    </source>
</evidence>
<gene>
    <name evidence="3" type="ORF">PEPS_47350</name>
</gene>
<dbReference type="EMBL" id="AP025302">
    <property type="protein sequence ID" value="BDD02455.1"/>
    <property type="molecule type" value="Genomic_DNA"/>
</dbReference>
<protein>
    <recommendedName>
        <fullName evidence="2">HTH HARE-type domain-containing protein</fullName>
    </recommendedName>
</protein>